<dbReference type="Pfam" id="PF00356">
    <property type="entry name" value="LacI"/>
    <property type="match status" value="1"/>
</dbReference>
<evidence type="ECO:0000256" key="3">
    <source>
        <dbReference type="ARBA" id="ARBA00023163"/>
    </source>
</evidence>
<dbReference type="InterPro" id="IPR010982">
    <property type="entry name" value="Lambda_DNA-bd_dom_sf"/>
</dbReference>
<dbReference type="PANTHER" id="PTHR30146:SF109">
    <property type="entry name" value="HTH-TYPE TRANSCRIPTIONAL REGULATOR GALS"/>
    <property type="match status" value="1"/>
</dbReference>
<dbReference type="PANTHER" id="PTHR30146">
    <property type="entry name" value="LACI-RELATED TRANSCRIPTIONAL REPRESSOR"/>
    <property type="match status" value="1"/>
</dbReference>
<evidence type="ECO:0000313" key="5">
    <source>
        <dbReference type="EMBL" id="RGE74661.1"/>
    </source>
</evidence>
<dbReference type="SUPFAM" id="SSF47413">
    <property type="entry name" value="lambda repressor-like DNA-binding domains"/>
    <property type="match status" value="1"/>
</dbReference>
<dbReference type="Gene3D" id="1.10.260.40">
    <property type="entry name" value="lambda repressor-like DNA-binding domains"/>
    <property type="match status" value="1"/>
</dbReference>
<keyword evidence="3" id="KW-0804">Transcription</keyword>
<comment type="caution">
    <text evidence="5">The sequence shown here is derived from an EMBL/GenBank/DDBJ whole genome shotgun (WGS) entry which is preliminary data.</text>
</comment>
<dbReference type="PROSITE" id="PS50932">
    <property type="entry name" value="HTH_LACI_2"/>
    <property type="match status" value="1"/>
</dbReference>
<dbReference type="RefSeq" id="WP_025489126.1">
    <property type="nucleotide sequence ID" value="NZ_JBKVAZ010000015.1"/>
</dbReference>
<evidence type="ECO:0000256" key="2">
    <source>
        <dbReference type="ARBA" id="ARBA00023125"/>
    </source>
</evidence>
<keyword evidence="1" id="KW-0805">Transcription regulation</keyword>
<dbReference type="InterPro" id="IPR028082">
    <property type="entry name" value="Peripla_BP_I"/>
</dbReference>
<evidence type="ECO:0000313" key="6">
    <source>
        <dbReference type="Proteomes" id="UP000261166"/>
    </source>
</evidence>
<dbReference type="SMART" id="SM00354">
    <property type="entry name" value="HTH_LACI"/>
    <property type="match status" value="1"/>
</dbReference>
<dbReference type="InterPro" id="IPR000843">
    <property type="entry name" value="HTH_LacI"/>
</dbReference>
<dbReference type="CDD" id="cd01392">
    <property type="entry name" value="HTH_LacI"/>
    <property type="match status" value="1"/>
</dbReference>
<dbReference type="GO" id="GO:0003700">
    <property type="term" value="F:DNA-binding transcription factor activity"/>
    <property type="evidence" value="ECO:0007669"/>
    <property type="project" value="TreeGrafter"/>
</dbReference>
<dbReference type="Proteomes" id="UP000261166">
    <property type="component" value="Unassembled WGS sequence"/>
</dbReference>
<dbReference type="EMBL" id="QVLU01000001">
    <property type="protein sequence ID" value="RGE74661.1"/>
    <property type="molecule type" value="Genomic_DNA"/>
</dbReference>
<feature type="domain" description="HTH lacI-type" evidence="4">
    <location>
        <begin position="10"/>
        <end position="64"/>
    </location>
</feature>
<reference evidence="5 6" key="1">
    <citation type="submission" date="2018-08" db="EMBL/GenBank/DDBJ databases">
        <title>A genome reference for cultivated species of the human gut microbiota.</title>
        <authorList>
            <person name="Zou Y."/>
            <person name="Xue W."/>
            <person name="Luo G."/>
        </authorList>
    </citation>
    <scope>NUCLEOTIDE SEQUENCE [LARGE SCALE GENOMIC DNA]</scope>
    <source>
        <strain evidence="5 6">AF26-4BH</strain>
    </source>
</reference>
<dbReference type="InterPro" id="IPR046335">
    <property type="entry name" value="LacI/GalR-like_sensor"/>
</dbReference>
<evidence type="ECO:0000256" key="1">
    <source>
        <dbReference type="ARBA" id="ARBA00023015"/>
    </source>
</evidence>
<sequence>MNYKPAVTELSMDDIARELGVSITTVSRALSGKGRISEATRKRVLEYTKRMQYSPNKFARALSGSRTFNIGVLIPGDAKMEEMSFFQDCLMGITAEGVKNDYDILLIYSYREDVSQLKKVVAAGKVDGVIITRAVRGDPAVKLLEEAGLPYIVIGSKNEKKIIRGCCEMTGSLLDKGVRRLALIGGDSAHEVTISRLKGYRMAYWQRNINIPEELIMLETVSREAAGEAVECAISKGAQGILCMDDCLCRYVFQKLDRSGCHVPEDILLASFYDNTLLMHHYPSITAVHFCDEERGRYDCLELINRIEGREMKKVPEVKYELIFRESTDNCKGGN</sequence>
<accession>A0A3E3J6M8</accession>
<dbReference type="GO" id="GO:0000976">
    <property type="term" value="F:transcription cis-regulatory region binding"/>
    <property type="evidence" value="ECO:0007669"/>
    <property type="project" value="TreeGrafter"/>
</dbReference>
<proteinExistence type="predicted"/>
<dbReference type="Pfam" id="PF13377">
    <property type="entry name" value="Peripla_BP_3"/>
    <property type="match status" value="1"/>
</dbReference>
<gene>
    <name evidence="5" type="ORF">DWY69_01495</name>
</gene>
<protein>
    <submittedName>
        <fullName evidence="5">LacI family transcriptional regulator</fullName>
    </submittedName>
</protein>
<dbReference type="SUPFAM" id="SSF53822">
    <property type="entry name" value="Periplasmic binding protein-like I"/>
    <property type="match status" value="1"/>
</dbReference>
<dbReference type="AlphaFoldDB" id="A0A3E3J6M8"/>
<organism evidence="5 6">
    <name type="scientific">Eisenbergiella massiliensis</name>
    <dbReference type="NCBI Taxonomy" id="1720294"/>
    <lineage>
        <taxon>Bacteria</taxon>
        <taxon>Bacillati</taxon>
        <taxon>Bacillota</taxon>
        <taxon>Clostridia</taxon>
        <taxon>Lachnospirales</taxon>
        <taxon>Lachnospiraceae</taxon>
        <taxon>Eisenbergiella</taxon>
    </lineage>
</organism>
<keyword evidence="2" id="KW-0238">DNA-binding</keyword>
<dbReference type="Gene3D" id="3.40.50.2300">
    <property type="match status" value="2"/>
</dbReference>
<dbReference type="OrthoDB" id="4810at2"/>
<evidence type="ECO:0000259" key="4">
    <source>
        <dbReference type="PROSITE" id="PS50932"/>
    </source>
</evidence>
<name>A0A3E3J6M8_9FIRM</name>